<dbReference type="PANTHER" id="PTHR22990:SF15">
    <property type="entry name" value="F-BOX ONLY PROTEIN 10"/>
    <property type="match status" value="1"/>
</dbReference>
<dbReference type="PANTHER" id="PTHR22990">
    <property type="entry name" value="F-BOX ONLY PROTEIN"/>
    <property type="match status" value="1"/>
</dbReference>
<feature type="region of interest" description="Disordered" evidence="4">
    <location>
        <begin position="436"/>
        <end position="484"/>
    </location>
</feature>
<dbReference type="RefSeq" id="WP_246167579.1">
    <property type="nucleotide sequence ID" value="NZ_BAAALV010000007.1"/>
</dbReference>
<accession>A0ABN2PIA4</accession>
<dbReference type="InterPro" id="IPR006626">
    <property type="entry name" value="PbH1"/>
</dbReference>
<evidence type="ECO:0000313" key="6">
    <source>
        <dbReference type="EMBL" id="GAA1921726.1"/>
    </source>
</evidence>
<dbReference type="Gene3D" id="2.160.20.10">
    <property type="entry name" value="Single-stranded right-handed beta-helix, Pectin lyase-like"/>
    <property type="match status" value="1"/>
</dbReference>
<dbReference type="Pfam" id="PF13229">
    <property type="entry name" value="Beta_helix"/>
    <property type="match status" value="1"/>
</dbReference>
<keyword evidence="7" id="KW-1185">Reference proteome</keyword>
<dbReference type="EMBL" id="BAAALV010000007">
    <property type="protein sequence ID" value="GAA1921726.1"/>
    <property type="molecule type" value="Genomic_DNA"/>
</dbReference>
<proteinExistence type="predicted"/>
<feature type="compositionally biased region" description="Pro residues" evidence="4">
    <location>
        <begin position="441"/>
        <end position="477"/>
    </location>
</feature>
<evidence type="ECO:0000259" key="5">
    <source>
        <dbReference type="Pfam" id="PF13229"/>
    </source>
</evidence>
<dbReference type="InterPro" id="IPR011050">
    <property type="entry name" value="Pectin_lyase_fold/virulence"/>
</dbReference>
<protein>
    <recommendedName>
        <fullName evidence="5">Right handed beta helix domain-containing protein</fullName>
    </recommendedName>
</protein>
<dbReference type="SUPFAM" id="SSF51126">
    <property type="entry name" value="Pectin lyase-like"/>
    <property type="match status" value="1"/>
</dbReference>
<dbReference type="InterPro" id="IPR039448">
    <property type="entry name" value="Beta_helix"/>
</dbReference>
<evidence type="ECO:0000256" key="4">
    <source>
        <dbReference type="SAM" id="MobiDB-lite"/>
    </source>
</evidence>
<evidence type="ECO:0000256" key="2">
    <source>
        <dbReference type="ARBA" id="ARBA00022737"/>
    </source>
</evidence>
<evidence type="ECO:0000256" key="3">
    <source>
        <dbReference type="ARBA" id="ARBA00022786"/>
    </source>
</evidence>
<gene>
    <name evidence="6" type="ORF">GCM10009688_28410</name>
</gene>
<comment type="pathway">
    <text evidence="1">Protein modification; protein ubiquitination.</text>
</comment>
<dbReference type="InterPro" id="IPR051550">
    <property type="entry name" value="SCF-Subunits/Alg-Epimerases"/>
</dbReference>
<dbReference type="NCBIfam" id="TIGR03804">
    <property type="entry name" value="para_beta_helix"/>
    <property type="match status" value="2"/>
</dbReference>
<dbReference type="SMART" id="SM00710">
    <property type="entry name" value="PbH1"/>
    <property type="match status" value="7"/>
</dbReference>
<dbReference type="InterPro" id="IPR012334">
    <property type="entry name" value="Pectin_lyas_fold"/>
</dbReference>
<sequence length="699" mass="72272">MVCLKAGVHRVDRTISPKDHQTLRGLPGSQLVGSVALSRWQKDGSLQRADNVLPSAYSAPGECENQAAPLCRQAEALFANGALLTPVASRDQVKAGTYFADYSRGSVFVLPPSGAAPAYELAKTRTAVSSRGNGVRLERLTLKGFANLPQKGAIEVSGPNWVLSGNDISQNHGAGIMLAYGDNALITGNRIHSNGQLGIGQWRSQKARIEDNQILGNNTRGFWIADWEAGGVKITESSSILRNNTIANNLGTGVWADEAADGVSIIGNTITANAADGVRFEISRNGEIRDNQVSGNALGLRRGGGTTLMSGAGINVNTASNVRVTGNNVSGNLNGIGIQMRVRGSGPWGAYKLQGIRVTGNTVDMTAPASPAAAVSGVVRASQVKESLASADVAFSQNTYIYPSRTAAKLAHAGSSLTFQAWQAAGFDADGRWLAASGAPAPVPPTPTPAPPAPVPPAPTPTATPTPTPTPAPPTPEQPGTATAVARDDFSRSRTSGLGAAATGGNWTTAGASSLYSVAAGEGRLVMSGPGHLPTAHLRSVSVLDADTTLSFSLDKQLQAGQVYVSVAGRSVQGVGEYRAKLVMGRDNGAVSIVRTDSRGAETVLSGERILPELRVQAGKQLNVRLAVTGASPAQIRVKVWPAGTAEPGQWHREATDGTAPLQAKGSVGILGSLSGNATGHPLALQIQDWTTLARVPKP</sequence>
<keyword evidence="2" id="KW-0677">Repeat</keyword>
<evidence type="ECO:0000256" key="1">
    <source>
        <dbReference type="ARBA" id="ARBA00004906"/>
    </source>
</evidence>
<reference evidence="7" key="1">
    <citation type="journal article" date="2019" name="Int. J. Syst. Evol. Microbiol.">
        <title>The Global Catalogue of Microorganisms (GCM) 10K type strain sequencing project: providing services to taxonomists for standard genome sequencing and annotation.</title>
        <authorList>
            <consortium name="The Broad Institute Genomics Platform"/>
            <consortium name="The Broad Institute Genome Sequencing Center for Infectious Disease"/>
            <person name="Wu L."/>
            <person name="Ma J."/>
        </authorList>
    </citation>
    <scope>NUCLEOTIDE SEQUENCE [LARGE SCALE GENOMIC DNA]</scope>
    <source>
        <strain evidence="7">JCM 13316</strain>
    </source>
</reference>
<name>A0ABN2PIA4_9MICC</name>
<comment type="caution">
    <text evidence="6">The sequence shown here is derived from an EMBL/GenBank/DDBJ whole genome shotgun (WGS) entry which is preliminary data.</text>
</comment>
<feature type="domain" description="Right handed beta helix" evidence="5">
    <location>
        <begin position="153"/>
        <end position="328"/>
    </location>
</feature>
<evidence type="ECO:0000313" key="7">
    <source>
        <dbReference type="Proteomes" id="UP001500784"/>
    </source>
</evidence>
<keyword evidence="3" id="KW-0833">Ubl conjugation pathway</keyword>
<organism evidence="6 7">
    <name type="scientific">Arthrobacter gandavensis</name>
    <dbReference type="NCBI Taxonomy" id="169960"/>
    <lineage>
        <taxon>Bacteria</taxon>
        <taxon>Bacillati</taxon>
        <taxon>Actinomycetota</taxon>
        <taxon>Actinomycetes</taxon>
        <taxon>Micrococcales</taxon>
        <taxon>Micrococcaceae</taxon>
        <taxon>Arthrobacter</taxon>
    </lineage>
</organism>
<dbReference type="InterPro" id="IPR022441">
    <property type="entry name" value="Para_beta_helix_rpt-2"/>
</dbReference>
<dbReference type="Proteomes" id="UP001500784">
    <property type="component" value="Unassembled WGS sequence"/>
</dbReference>